<dbReference type="Proteomes" id="UP000231638">
    <property type="component" value="Unassembled WGS sequence"/>
</dbReference>
<protein>
    <submittedName>
        <fullName evidence="4">NAD(P)-dependent oxidoreductase</fullName>
    </submittedName>
</protein>
<accession>A0A2D3WCZ5</accession>
<proteinExistence type="inferred from homology"/>
<dbReference type="FunFam" id="3.40.50.720:FF:000047">
    <property type="entry name" value="NADP-dependent L-serine/L-allo-threonine dehydrogenase"/>
    <property type="match status" value="1"/>
</dbReference>
<dbReference type="PANTHER" id="PTHR42901">
    <property type="entry name" value="ALCOHOL DEHYDROGENASE"/>
    <property type="match status" value="1"/>
</dbReference>
<evidence type="ECO:0000256" key="1">
    <source>
        <dbReference type="ARBA" id="ARBA00006484"/>
    </source>
</evidence>
<comment type="similarity">
    <text evidence="1 3">Belongs to the short-chain dehydrogenases/reductases (SDR) family.</text>
</comment>
<keyword evidence="2" id="KW-0560">Oxidoreductase</keyword>
<comment type="caution">
    <text evidence="4">The sequence shown here is derived from an EMBL/GenBank/DDBJ whole genome shotgun (WGS) entry which is preliminary data.</text>
</comment>
<dbReference type="PANTHER" id="PTHR42901:SF1">
    <property type="entry name" value="ALCOHOL DEHYDROGENASE"/>
    <property type="match status" value="1"/>
</dbReference>
<organism evidence="4 5">
    <name type="scientific">Sulfurospirillum cavolei</name>
    <dbReference type="NCBI Taxonomy" id="366522"/>
    <lineage>
        <taxon>Bacteria</taxon>
        <taxon>Pseudomonadati</taxon>
        <taxon>Campylobacterota</taxon>
        <taxon>Epsilonproteobacteria</taxon>
        <taxon>Campylobacterales</taxon>
        <taxon>Sulfurospirillaceae</taxon>
        <taxon>Sulfurospirillum</taxon>
    </lineage>
</organism>
<dbReference type="GO" id="GO:0016616">
    <property type="term" value="F:oxidoreductase activity, acting on the CH-OH group of donors, NAD or NADP as acceptor"/>
    <property type="evidence" value="ECO:0007669"/>
    <property type="project" value="UniProtKB-ARBA"/>
</dbReference>
<dbReference type="STRING" id="366522.GCA_001548055_02392"/>
<evidence type="ECO:0000256" key="2">
    <source>
        <dbReference type="ARBA" id="ARBA00023002"/>
    </source>
</evidence>
<dbReference type="PRINTS" id="PR00080">
    <property type="entry name" value="SDRFAMILY"/>
</dbReference>
<dbReference type="AlphaFoldDB" id="A0A2D3WCZ5"/>
<dbReference type="EMBL" id="DLUG01000238">
    <property type="protein sequence ID" value="DAB35614.1"/>
    <property type="molecule type" value="Genomic_DNA"/>
</dbReference>
<dbReference type="InterPro" id="IPR036291">
    <property type="entry name" value="NAD(P)-bd_dom_sf"/>
</dbReference>
<evidence type="ECO:0000313" key="5">
    <source>
        <dbReference type="Proteomes" id="UP000231638"/>
    </source>
</evidence>
<evidence type="ECO:0000256" key="3">
    <source>
        <dbReference type="RuleBase" id="RU000363"/>
    </source>
</evidence>
<dbReference type="PRINTS" id="PR00081">
    <property type="entry name" value="GDHRDH"/>
</dbReference>
<gene>
    <name evidence="4" type="ORF">CFH80_09260</name>
</gene>
<dbReference type="PROSITE" id="PS00061">
    <property type="entry name" value="ADH_SHORT"/>
    <property type="match status" value="1"/>
</dbReference>
<evidence type="ECO:0000313" key="4">
    <source>
        <dbReference type="EMBL" id="DAB35614.1"/>
    </source>
</evidence>
<dbReference type="Gene3D" id="3.40.50.720">
    <property type="entry name" value="NAD(P)-binding Rossmann-like Domain"/>
    <property type="match status" value="1"/>
</dbReference>
<name>A0A2D3WCZ5_9BACT</name>
<reference evidence="4 5" key="1">
    <citation type="journal article" date="2017" name="Front. Microbiol.">
        <title>Comparative Genomic Analysis of the Class Epsilonproteobacteria and Proposed Reclassification to Epsilonbacteraeota (phyl. nov.).</title>
        <authorList>
            <person name="Waite D.W."/>
            <person name="Vanwonterghem I."/>
            <person name="Rinke C."/>
            <person name="Parks D.H."/>
            <person name="Zhang Y."/>
            <person name="Takai K."/>
            <person name="Sievert S.M."/>
            <person name="Simon J."/>
            <person name="Campbell B.J."/>
            <person name="Hanson T.E."/>
            <person name="Woyke T."/>
            <person name="Klotz M.G."/>
            <person name="Hugenholtz P."/>
        </authorList>
    </citation>
    <scope>NUCLEOTIDE SEQUENCE [LARGE SCALE GENOMIC DNA]</scope>
    <source>
        <strain evidence="4">UBA11420</strain>
    </source>
</reference>
<dbReference type="SUPFAM" id="SSF51735">
    <property type="entry name" value="NAD(P)-binding Rossmann-fold domains"/>
    <property type="match status" value="1"/>
</dbReference>
<sequence length="197" mass="21908">MCFDVRDKKAVFDAIASLPEAYKNIDILVNNAGLALGLGHANEVDIEDWETMVDTNIKGLLYVTRAVLPIMVERKSGYIFNLGSIAGNWPYEGGNVYGATKAFVKQFSLNLRTDLRGTNVRVTNIEPGFSETEFSDVRFKGDTTKAKKVYEGTKALDKEDIADTIFTLAHLPPHVNVNRIEIMPTMQSCGGLFVERR</sequence>
<dbReference type="InterPro" id="IPR020904">
    <property type="entry name" value="Sc_DH/Rdtase_CS"/>
</dbReference>
<dbReference type="Pfam" id="PF00106">
    <property type="entry name" value="adh_short"/>
    <property type="match status" value="1"/>
</dbReference>
<dbReference type="InterPro" id="IPR002347">
    <property type="entry name" value="SDR_fam"/>
</dbReference>